<dbReference type="PANTHER" id="PTHR43133:SF46">
    <property type="entry name" value="RNA POLYMERASE SIGMA-70 FACTOR ECF SUBFAMILY"/>
    <property type="match status" value="1"/>
</dbReference>
<dbReference type="SUPFAM" id="SSF88659">
    <property type="entry name" value="Sigma3 and sigma4 domains of RNA polymerase sigma factors"/>
    <property type="match status" value="1"/>
</dbReference>
<dbReference type="CDD" id="cd06171">
    <property type="entry name" value="Sigma70_r4"/>
    <property type="match status" value="1"/>
</dbReference>
<dbReference type="Proteomes" id="UP000468388">
    <property type="component" value="Unassembled WGS sequence"/>
</dbReference>
<comment type="similarity">
    <text evidence="1">Belongs to the sigma-70 factor family. ECF subfamily.</text>
</comment>
<dbReference type="InterPro" id="IPR013324">
    <property type="entry name" value="RNA_pol_sigma_r3/r4-like"/>
</dbReference>
<reference evidence="7 8" key="1">
    <citation type="submission" date="2019-12" db="EMBL/GenBank/DDBJ databases">
        <title>The draft genomic sequence of strain Chitinophaga oryziterrae JCM 16595.</title>
        <authorList>
            <person name="Zhang X."/>
        </authorList>
    </citation>
    <scope>NUCLEOTIDE SEQUENCE [LARGE SCALE GENOMIC DNA]</scope>
    <source>
        <strain evidence="7 8">JCM 16595</strain>
    </source>
</reference>
<dbReference type="InterPro" id="IPR014284">
    <property type="entry name" value="RNA_pol_sigma-70_dom"/>
</dbReference>
<evidence type="ECO:0000313" key="8">
    <source>
        <dbReference type="Proteomes" id="UP000468388"/>
    </source>
</evidence>
<evidence type="ECO:0000256" key="3">
    <source>
        <dbReference type="ARBA" id="ARBA00023082"/>
    </source>
</evidence>
<dbReference type="GO" id="GO:0016987">
    <property type="term" value="F:sigma factor activity"/>
    <property type="evidence" value="ECO:0007669"/>
    <property type="project" value="UniProtKB-KW"/>
</dbReference>
<gene>
    <name evidence="7" type="ORF">GO495_15115</name>
</gene>
<dbReference type="PANTHER" id="PTHR43133">
    <property type="entry name" value="RNA POLYMERASE ECF-TYPE SIGMA FACTO"/>
    <property type="match status" value="1"/>
</dbReference>
<organism evidence="7 8">
    <name type="scientific">Chitinophaga oryziterrae</name>
    <dbReference type="NCBI Taxonomy" id="1031224"/>
    <lineage>
        <taxon>Bacteria</taxon>
        <taxon>Pseudomonadati</taxon>
        <taxon>Bacteroidota</taxon>
        <taxon>Chitinophagia</taxon>
        <taxon>Chitinophagales</taxon>
        <taxon>Chitinophagaceae</taxon>
        <taxon>Chitinophaga</taxon>
    </lineage>
</organism>
<evidence type="ECO:0000313" key="7">
    <source>
        <dbReference type="EMBL" id="MVT41919.1"/>
    </source>
</evidence>
<keyword evidence="3" id="KW-0731">Sigma factor</keyword>
<evidence type="ECO:0000256" key="4">
    <source>
        <dbReference type="ARBA" id="ARBA00023163"/>
    </source>
</evidence>
<dbReference type="Gene3D" id="1.10.10.10">
    <property type="entry name" value="Winged helix-like DNA-binding domain superfamily/Winged helix DNA-binding domain"/>
    <property type="match status" value="1"/>
</dbReference>
<dbReference type="NCBIfam" id="TIGR02985">
    <property type="entry name" value="Sig70_bacteroi1"/>
    <property type="match status" value="1"/>
</dbReference>
<accession>A0A6N8JCD3</accession>
<dbReference type="GO" id="GO:0006352">
    <property type="term" value="P:DNA-templated transcription initiation"/>
    <property type="evidence" value="ECO:0007669"/>
    <property type="project" value="InterPro"/>
</dbReference>
<dbReference type="GO" id="GO:0003677">
    <property type="term" value="F:DNA binding"/>
    <property type="evidence" value="ECO:0007669"/>
    <property type="project" value="InterPro"/>
</dbReference>
<sequence length="203" mass="23869">MNNPPVYNIENEHKLLLRIAQNDGVAFKLVFDHYWDRIYSMALTYLKSPLYAEDAVQEVFVKLWNSRQQLTAVRKFDSYLFIIARNEIISTLRKKIVHAPFYEYLSDELTEEVLAPDQQLNIKEFQTLIDEAIEKLPVQQQRVYKMSRLEGLSQEQISRELDISISTIKGHMTKALQSIRNQLSINSNKPTLLWWLILIAIKK</sequence>
<evidence type="ECO:0000259" key="6">
    <source>
        <dbReference type="Pfam" id="PF08281"/>
    </source>
</evidence>
<proteinExistence type="inferred from homology"/>
<feature type="domain" description="RNA polymerase sigma-70 region 2" evidence="5">
    <location>
        <begin position="31"/>
        <end position="95"/>
    </location>
</feature>
<dbReference type="InterPro" id="IPR014327">
    <property type="entry name" value="RNA_pol_sigma70_bacteroid"/>
</dbReference>
<dbReference type="SUPFAM" id="SSF88946">
    <property type="entry name" value="Sigma2 domain of RNA polymerase sigma factors"/>
    <property type="match status" value="1"/>
</dbReference>
<dbReference type="EMBL" id="WRXO01000004">
    <property type="protein sequence ID" value="MVT41919.1"/>
    <property type="molecule type" value="Genomic_DNA"/>
</dbReference>
<dbReference type="NCBIfam" id="TIGR02937">
    <property type="entry name" value="sigma70-ECF"/>
    <property type="match status" value="1"/>
</dbReference>
<dbReference type="InterPro" id="IPR007627">
    <property type="entry name" value="RNA_pol_sigma70_r2"/>
</dbReference>
<keyword evidence="4" id="KW-0804">Transcription</keyword>
<dbReference type="InterPro" id="IPR036388">
    <property type="entry name" value="WH-like_DNA-bd_sf"/>
</dbReference>
<name>A0A6N8JCD3_9BACT</name>
<dbReference type="AlphaFoldDB" id="A0A6N8JCD3"/>
<dbReference type="Gene3D" id="1.10.1740.10">
    <property type="match status" value="1"/>
</dbReference>
<evidence type="ECO:0000256" key="2">
    <source>
        <dbReference type="ARBA" id="ARBA00023015"/>
    </source>
</evidence>
<dbReference type="InterPro" id="IPR013249">
    <property type="entry name" value="RNA_pol_sigma70_r4_t2"/>
</dbReference>
<protein>
    <submittedName>
        <fullName evidence="7">RNA polymerase sigma-70 factor</fullName>
    </submittedName>
</protein>
<dbReference type="Pfam" id="PF08281">
    <property type="entry name" value="Sigma70_r4_2"/>
    <property type="match status" value="1"/>
</dbReference>
<keyword evidence="2" id="KW-0805">Transcription regulation</keyword>
<dbReference type="Pfam" id="PF04542">
    <property type="entry name" value="Sigma70_r2"/>
    <property type="match status" value="1"/>
</dbReference>
<feature type="domain" description="RNA polymerase sigma factor 70 region 4 type 2" evidence="6">
    <location>
        <begin position="128"/>
        <end position="177"/>
    </location>
</feature>
<comment type="caution">
    <text evidence="7">The sequence shown here is derived from an EMBL/GenBank/DDBJ whole genome shotgun (WGS) entry which is preliminary data.</text>
</comment>
<evidence type="ECO:0000259" key="5">
    <source>
        <dbReference type="Pfam" id="PF04542"/>
    </source>
</evidence>
<keyword evidence="8" id="KW-1185">Reference proteome</keyword>
<dbReference type="InterPro" id="IPR013325">
    <property type="entry name" value="RNA_pol_sigma_r2"/>
</dbReference>
<evidence type="ECO:0000256" key="1">
    <source>
        <dbReference type="ARBA" id="ARBA00010641"/>
    </source>
</evidence>
<dbReference type="InterPro" id="IPR039425">
    <property type="entry name" value="RNA_pol_sigma-70-like"/>
</dbReference>